<keyword evidence="4" id="KW-0997">Cell inner membrane</keyword>
<comment type="similarity">
    <text evidence="8">Belongs to the TRAP transporter small permease family.</text>
</comment>
<keyword evidence="5 9" id="KW-0812">Transmembrane</keyword>
<dbReference type="InterPro" id="IPR055348">
    <property type="entry name" value="DctQ"/>
</dbReference>
<feature type="transmembrane region" description="Helical" evidence="9">
    <location>
        <begin position="85"/>
        <end position="107"/>
    </location>
</feature>
<protein>
    <submittedName>
        <fullName evidence="11">TRAP transporter small permease</fullName>
    </submittedName>
</protein>
<evidence type="ECO:0000256" key="4">
    <source>
        <dbReference type="ARBA" id="ARBA00022519"/>
    </source>
</evidence>
<evidence type="ECO:0000256" key="9">
    <source>
        <dbReference type="SAM" id="Phobius"/>
    </source>
</evidence>
<keyword evidence="12" id="KW-1185">Reference proteome</keyword>
<feature type="transmembrane region" description="Helical" evidence="9">
    <location>
        <begin position="46"/>
        <end position="64"/>
    </location>
</feature>
<keyword evidence="6 9" id="KW-1133">Transmembrane helix</keyword>
<reference evidence="12" key="1">
    <citation type="submission" date="2018-08" db="EMBL/GenBank/DDBJ databases">
        <authorList>
            <person name="Liu Z.-W."/>
            <person name="Du Z.-J."/>
        </authorList>
    </citation>
    <scope>NUCLEOTIDE SEQUENCE [LARGE SCALE GENOMIC DNA]</scope>
    <source>
        <strain evidence="12">H4X</strain>
    </source>
</reference>
<evidence type="ECO:0000313" key="12">
    <source>
        <dbReference type="Proteomes" id="UP000256708"/>
    </source>
</evidence>
<sequence length="164" mass="18470">MKFRQRLDSTLYWLLVILMGTMVLNVLWQVGSRFILRSPSSITDELARFLLIWVSLLGASYVTGRKMHLAIDILPSKLEGKKQRNLNVLINVLVAVFALFAMVWGGIKLVYITLTLNQTSASLNVPLGYVYLVVPLSGLIIIYYSIMNLTEKPEDPVELGKEIA</sequence>
<evidence type="ECO:0000313" key="11">
    <source>
        <dbReference type="EMBL" id="RDV15327.1"/>
    </source>
</evidence>
<evidence type="ECO:0000256" key="5">
    <source>
        <dbReference type="ARBA" id="ARBA00022692"/>
    </source>
</evidence>
<dbReference type="GO" id="GO:0015740">
    <property type="term" value="P:C4-dicarboxylate transport"/>
    <property type="evidence" value="ECO:0007669"/>
    <property type="project" value="TreeGrafter"/>
</dbReference>
<dbReference type="PANTHER" id="PTHR35011:SF2">
    <property type="entry name" value="2,3-DIKETO-L-GULONATE TRAP TRANSPORTER SMALL PERMEASE PROTEIN YIAM"/>
    <property type="match status" value="1"/>
</dbReference>
<keyword evidence="2" id="KW-0813">Transport</keyword>
<keyword evidence="3" id="KW-1003">Cell membrane</keyword>
<dbReference type="GO" id="GO:0022857">
    <property type="term" value="F:transmembrane transporter activity"/>
    <property type="evidence" value="ECO:0007669"/>
    <property type="project" value="TreeGrafter"/>
</dbReference>
<gene>
    <name evidence="11" type="ORF">DXT99_09705</name>
</gene>
<dbReference type="AlphaFoldDB" id="A0A3D8LD50"/>
<comment type="caution">
    <text evidence="11">The sequence shown here is derived from an EMBL/GenBank/DDBJ whole genome shotgun (WGS) entry which is preliminary data.</text>
</comment>
<dbReference type="EMBL" id="QRGR01000009">
    <property type="protein sequence ID" value="RDV15327.1"/>
    <property type="molecule type" value="Genomic_DNA"/>
</dbReference>
<feature type="domain" description="Tripartite ATP-independent periplasmic transporters DctQ component" evidence="10">
    <location>
        <begin position="22"/>
        <end position="150"/>
    </location>
</feature>
<dbReference type="RefSeq" id="WP_115565345.1">
    <property type="nucleotide sequence ID" value="NZ_QRGR01000009.1"/>
</dbReference>
<evidence type="ECO:0000256" key="6">
    <source>
        <dbReference type="ARBA" id="ARBA00022989"/>
    </source>
</evidence>
<dbReference type="OrthoDB" id="9815614at2"/>
<dbReference type="PANTHER" id="PTHR35011">
    <property type="entry name" value="2,3-DIKETO-L-GULONATE TRAP TRANSPORTER SMALL PERMEASE PROTEIN YIAM"/>
    <property type="match status" value="1"/>
</dbReference>
<evidence type="ECO:0000259" key="10">
    <source>
        <dbReference type="Pfam" id="PF04290"/>
    </source>
</evidence>
<feature type="transmembrane region" description="Helical" evidence="9">
    <location>
        <begin position="12"/>
        <end position="31"/>
    </location>
</feature>
<evidence type="ECO:0000256" key="1">
    <source>
        <dbReference type="ARBA" id="ARBA00004429"/>
    </source>
</evidence>
<proteinExistence type="inferred from homology"/>
<feature type="transmembrane region" description="Helical" evidence="9">
    <location>
        <begin position="127"/>
        <end position="146"/>
    </location>
</feature>
<accession>A0A3D8LD50</accession>
<dbReference type="Pfam" id="PF04290">
    <property type="entry name" value="DctQ"/>
    <property type="match status" value="1"/>
</dbReference>
<organism evidence="11 12">
    <name type="scientific">Pontibacter diazotrophicus</name>
    <dbReference type="NCBI Taxonomy" id="1400979"/>
    <lineage>
        <taxon>Bacteria</taxon>
        <taxon>Pseudomonadati</taxon>
        <taxon>Bacteroidota</taxon>
        <taxon>Cytophagia</taxon>
        <taxon>Cytophagales</taxon>
        <taxon>Hymenobacteraceae</taxon>
        <taxon>Pontibacter</taxon>
    </lineage>
</organism>
<evidence type="ECO:0000256" key="8">
    <source>
        <dbReference type="ARBA" id="ARBA00038436"/>
    </source>
</evidence>
<dbReference type="Proteomes" id="UP000256708">
    <property type="component" value="Unassembled WGS sequence"/>
</dbReference>
<name>A0A3D8LD50_9BACT</name>
<dbReference type="InterPro" id="IPR007387">
    <property type="entry name" value="TRAP_DctQ"/>
</dbReference>
<keyword evidence="7 9" id="KW-0472">Membrane</keyword>
<evidence type="ECO:0000256" key="7">
    <source>
        <dbReference type="ARBA" id="ARBA00023136"/>
    </source>
</evidence>
<comment type="subcellular location">
    <subcellularLocation>
        <location evidence="1">Cell inner membrane</location>
        <topology evidence="1">Multi-pass membrane protein</topology>
    </subcellularLocation>
</comment>
<dbReference type="GO" id="GO:0005886">
    <property type="term" value="C:plasma membrane"/>
    <property type="evidence" value="ECO:0007669"/>
    <property type="project" value="UniProtKB-SubCell"/>
</dbReference>
<evidence type="ECO:0000256" key="3">
    <source>
        <dbReference type="ARBA" id="ARBA00022475"/>
    </source>
</evidence>
<evidence type="ECO:0000256" key="2">
    <source>
        <dbReference type="ARBA" id="ARBA00022448"/>
    </source>
</evidence>